<reference evidence="2" key="2">
    <citation type="journal article" date="2021" name="Genome Biol. Evol.">
        <title>Developing a high-quality reference genome for a parasitic bivalve with doubly uniparental inheritance (Bivalvia: Unionida).</title>
        <authorList>
            <person name="Smith C.H."/>
        </authorList>
    </citation>
    <scope>NUCLEOTIDE SEQUENCE</scope>
    <source>
        <strain evidence="2">CHS0354</strain>
        <tissue evidence="2">Mantle</tissue>
    </source>
</reference>
<keyword evidence="3" id="KW-1185">Reference proteome</keyword>
<dbReference type="Proteomes" id="UP001195483">
    <property type="component" value="Unassembled WGS sequence"/>
</dbReference>
<reference evidence="2" key="3">
    <citation type="submission" date="2023-05" db="EMBL/GenBank/DDBJ databases">
        <authorList>
            <person name="Smith C.H."/>
        </authorList>
    </citation>
    <scope>NUCLEOTIDE SEQUENCE</scope>
    <source>
        <strain evidence="2">CHS0354</strain>
        <tissue evidence="2">Mantle</tissue>
    </source>
</reference>
<evidence type="ECO:0000313" key="3">
    <source>
        <dbReference type="Proteomes" id="UP001195483"/>
    </source>
</evidence>
<dbReference type="EMBL" id="JAEAOA010001006">
    <property type="protein sequence ID" value="KAK3581396.1"/>
    <property type="molecule type" value="Genomic_DNA"/>
</dbReference>
<proteinExistence type="predicted"/>
<keyword evidence="1" id="KW-0732">Signal</keyword>
<dbReference type="AlphaFoldDB" id="A0AAE0RXG5"/>
<comment type="caution">
    <text evidence="2">The sequence shown here is derived from an EMBL/GenBank/DDBJ whole genome shotgun (WGS) entry which is preliminary data.</text>
</comment>
<name>A0AAE0RXG5_9BIVA</name>
<evidence type="ECO:0000256" key="1">
    <source>
        <dbReference type="SAM" id="SignalP"/>
    </source>
</evidence>
<reference evidence="2" key="1">
    <citation type="journal article" date="2021" name="Genome Biol. Evol.">
        <title>A High-Quality Reference Genome for a Parasitic Bivalve with Doubly Uniparental Inheritance (Bivalvia: Unionida).</title>
        <authorList>
            <person name="Smith C.H."/>
        </authorList>
    </citation>
    <scope>NUCLEOTIDE SEQUENCE</scope>
    <source>
        <strain evidence="2">CHS0354</strain>
    </source>
</reference>
<evidence type="ECO:0000313" key="2">
    <source>
        <dbReference type="EMBL" id="KAK3581396.1"/>
    </source>
</evidence>
<feature type="chain" id="PRO_5042177933" description="Melanin-concentrating hormone" evidence="1">
    <location>
        <begin position="27"/>
        <end position="107"/>
    </location>
</feature>
<feature type="signal peptide" evidence="1">
    <location>
        <begin position="1"/>
        <end position="26"/>
    </location>
</feature>
<protein>
    <recommendedName>
        <fullName evidence="4">Melanin-concentrating hormone</fullName>
    </recommendedName>
</protein>
<sequence>METVLLQCKQLLLIICFATIMTLSTAITEGDDSLDVNALSVPIGRDDFPTSDMDYPLADQIRFLPDKRSTRMLDLLLRGRDDRLRKIEPREQEKRQRQCYWSVISCF</sequence>
<accession>A0AAE0RXG5</accession>
<gene>
    <name evidence="2" type="ORF">CHS0354_016250</name>
</gene>
<organism evidence="2 3">
    <name type="scientific">Potamilus streckersoni</name>
    <dbReference type="NCBI Taxonomy" id="2493646"/>
    <lineage>
        <taxon>Eukaryota</taxon>
        <taxon>Metazoa</taxon>
        <taxon>Spiralia</taxon>
        <taxon>Lophotrochozoa</taxon>
        <taxon>Mollusca</taxon>
        <taxon>Bivalvia</taxon>
        <taxon>Autobranchia</taxon>
        <taxon>Heteroconchia</taxon>
        <taxon>Palaeoheterodonta</taxon>
        <taxon>Unionida</taxon>
        <taxon>Unionoidea</taxon>
        <taxon>Unionidae</taxon>
        <taxon>Ambleminae</taxon>
        <taxon>Lampsilini</taxon>
        <taxon>Potamilus</taxon>
    </lineage>
</organism>
<evidence type="ECO:0008006" key="4">
    <source>
        <dbReference type="Google" id="ProtNLM"/>
    </source>
</evidence>